<dbReference type="EMBL" id="GECZ01009814">
    <property type="protein sequence ID" value="JAS59955.1"/>
    <property type="molecule type" value="Transcribed_RNA"/>
</dbReference>
<dbReference type="AlphaFoldDB" id="A0A1B6GBZ3"/>
<reference evidence="2" key="1">
    <citation type="submission" date="2015-11" db="EMBL/GenBank/DDBJ databases">
        <title>De novo transcriptome assembly of four potential Pierce s Disease insect vectors from Arizona vineyards.</title>
        <authorList>
            <person name="Tassone E.E."/>
        </authorList>
    </citation>
    <scope>NUCLEOTIDE SEQUENCE</scope>
</reference>
<dbReference type="Gene3D" id="3.50.50.60">
    <property type="entry name" value="FAD/NAD(P)-binding domain"/>
    <property type="match status" value="1"/>
</dbReference>
<proteinExistence type="predicted"/>
<name>A0A1B6GBZ3_9HEMI</name>
<evidence type="ECO:0000259" key="1">
    <source>
        <dbReference type="Pfam" id="PF01593"/>
    </source>
</evidence>
<dbReference type="InterPro" id="IPR050281">
    <property type="entry name" value="Flavin_monoamine_oxidase"/>
</dbReference>
<organism evidence="2">
    <name type="scientific">Cuerna arida</name>
    <dbReference type="NCBI Taxonomy" id="1464854"/>
    <lineage>
        <taxon>Eukaryota</taxon>
        <taxon>Metazoa</taxon>
        <taxon>Ecdysozoa</taxon>
        <taxon>Arthropoda</taxon>
        <taxon>Hexapoda</taxon>
        <taxon>Insecta</taxon>
        <taxon>Pterygota</taxon>
        <taxon>Neoptera</taxon>
        <taxon>Paraneoptera</taxon>
        <taxon>Hemiptera</taxon>
        <taxon>Auchenorrhyncha</taxon>
        <taxon>Membracoidea</taxon>
        <taxon>Cicadellidae</taxon>
        <taxon>Cicadellinae</taxon>
        <taxon>Proconiini</taxon>
        <taxon>Cuerna</taxon>
    </lineage>
</organism>
<feature type="domain" description="Amine oxidase" evidence="1">
    <location>
        <begin position="90"/>
        <end position="537"/>
    </location>
</feature>
<dbReference type="SUPFAM" id="SSF54373">
    <property type="entry name" value="FAD-linked reductases, C-terminal domain"/>
    <property type="match status" value="1"/>
</dbReference>
<dbReference type="InterPro" id="IPR036188">
    <property type="entry name" value="FAD/NAD-bd_sf"/>
</dbReference>
<dbReference type="GO" id="GO:0046592">
    <property type="term" value="F:polyamine oxidase activity"/>
    <property type="evidence" value="ECO:0007669"/>
    <property type="project" value="TreeGrafter"/>
</dbReference>
<dbReference type="Gene3D" id="3.90.660.10">
    <property type="match status" value="1"/>
</dbReference>
<gene>
    <name evidence="2" type="ORF">g.28406</name>
</gene>
<dbReference type="Pfam" id="PF01593">
    <property type="entry name" value="Amino_oxidase"/>
    <property type="match status" value="1"/>
</dbReference>
<sequence>MLNFTFQVKLKQKMLRLSTFQQKFVTFLYFPSITRATYESSQFRNFWSVKKSEEEKCKEDGQPTKPAADEAFKVPESWSQPKVVVIGAGIAGLSAAHRLVQCGLCDVTILEATDRPGGRIQSCWFTNSVAELGASLIEGACVANSVYNLAVMERLLQSPVVRQGPSKGLFYSSRGKPIETSVAHKAYAVFRQIESMAISLYGSEICSEDANLDVFMNSHIRRELMHFPESERQGALMVMNNYLTSIKERMGASLECVNTKYYGSLPSLPGGNVKIPVGFVGVLAPLIRDIPDCTIKYCKPVECIRWDACEADRPRACVQCTEDESYEADYVVITTPLGFLKDKASSFFVPNLPAKKMEAINNLGFGHSNNLFLQFPEPMWLRDEGNIMFAWHPDDFSKTNSWVKGLTSLRIDDKSGQVLTGVVSGKDAITMETLDADQIMTDIQKQMQTFLGNPTIPKPSIILRSKWSTNVYSQGAFTYISTDSGLGHIKDLADPVPEPCQSETPVLLFAGEHTSHRNYSTTHGARDSGIREANRILNYTKELRGAPSKQKN</sequence>
<dbReference type="PANTHER" id="PTHR10742">
    <property type="entry name" value="FLAVIN MONOAMINE OXIDASE"/>
    <property type="match status" value="1"/>
</dbReference>
<evidence type="ECO:0000313" key="2">
    <source>
        <dbReference type="EMBL" id="JAS59955.1"/>
    </source>
</evidence>
<protein>
    <recommendedName>
        <fullName evidence="1">Amine oxidase domain-containing protein</fullName>
    </recommendedName>
</protein>
<dbReference type="SUPFAM" id="SSF51905">
    <property type="entry name" value="FAD/NAD(P)-binding domain"/>
    <property type="match status" value="1"/>
</dbReference>
<dbReference type="PANTHER" id="PTHR10742:SF416">
    <property type="entry name" value="SPERMINE OXIDASE"/>
    <property type="match status" value="1"/>
</dbReference>
<dbReference type="InterPro" id="IPR002937">
    <property type="entry name" value="Amino_oxidase"/>
</dbReference>
<accession>A0A1B6GBZ3</accession>